<feature type="transmembrane region" description="Helical" evidence="1">
    <location>
        <begin position="20"/>
        <end position="39"/>
    </location>
</feature>
<dbReference type="Proteomes" id="UP000663865">
    <property type="component" value="Unassembled WGS sequence"/>
</dbReference>
<dbReference type="Proteomes" id="UP000663838">
    <property type="component" value="Unassembled WGS sequence"/>
</dbReference>
<accession>A0A821IS29</accession>
<keyword evidence="1" id="KW-0812">Transmembrane</keyword>
<name>A0A821IS29_9BILA</name>
<keyword evidence="1" id="KW-1133">Transmembrane helix</keyword>
<gene>
    <name evidence="2" type="ORF">KIK155_LOCUS21578</name>
    <name evidence="3" type="ORF">TOA249_LOCUS17359</name>
</gene>
<evidence type="ECO:0000313" key="3">
    <source>
        <dbReference type="EMBL" id="CAF4706092.1"/>
    </source>
</evidence>
<feature type="transmembrane region" description="Helical" evidence="1">
    <location>
        <begin position="85"/>
        <end position="110"/>
    </location>
</feature>
<feature type="transmembrane region" description="Helical" evidence="1">
    <location>
        <begin position="59"/>
        <end position="78"/>
    </location>
</feature>
<evidence type="ECO:0000256" key="1">
    <source>
        <dbReference type="SAM" id="Phobius"/>
    </source>
</evidence>
<comment type="caution">
    <text evidence="3">The sequence shown here is derived from an EMBL/GenBank/DDBJ whole genome shotgun (WGS) entry which is preliminary data.</text>
</comment>
<evidence type="ECO:0000313" key="2">
    <source>
        <dbReference type="EMBL" id="CAF3614223.1"/>
    </source>
</evidence>
<keyword evidence="1" id="KW-0472">Membrane</keyword>
<dbReference type="AlphaFoldDB" id="A0A821IS29"/>
<sequence>MNSTNNIKFNARIKSQQKILIILLFIAMGMGVLCFFATHIEVASRLQTIDGKVKEIFDILDEIDIDLVIVCLALFFVMKLDRLGILIFAWIEVMYLILATVSIVFVTVIYVHKSKTSDNVAKHSPVTVAYVTFSIMIMIVGLTSISVSILKIIFMFKLAKSLKQRNQEDVQQQDPLI</sequence>
<evidence type="ECO:0000313" key="4">
    <source>
        <dbReference type="Proteomes" id="UP000663838"/>
    </source>
</evidence>
<proteinExistence type="predicted"/>
<protein>
    <submittedName>
        <fullName evidence="3">Uncharacterized protein</fullName>
    </submittedName>
</protein>
<reference evidence="3" key="1">
    <citation type="submission" date="2021-02" db="EMBL/GenBank/DDBJ databases">
        <authorList>
            <person name="Nowell W R."/>
        </authorList>
    </citation>
    <scope>NUCLEOTIDE SEQUENCE</scope>
</reference>
<dbReference type="EMBL" id="CAJNYV010003832">
    <property type="protein sequence ID" value="CAF3614223.1"/>
    <property type="molecule type" value="Genomic_DNA"/>
</dbReference>
<dbReference type="EMBL" id="CAJOBS010001233">
    <property type="protein sequence ID" value="CAF4706092.1"/>
    <property type="molecule type" value="Genomic_DNA"/>
</dbReference>
<organism evidence="3 4">
    <name type="scientific">Rotaria socialis</name>
    <dbReference type="NCBI Taxonomy" id="392032"/>
    <lineage>
        <taxon>Eukaryota</taxon>
        <taxon>Metazoa</taxon>
        <taxon>Spiralia</taxon>
        <taxon>Gnathifera</taxon>
        <taxon>Rotifera</taxon>
        <taxon>Eurotatoria</taxon>
        <taxon>Bdelloidea</taxon>
        <taxon>Philodinida</taxon>
        <taxon>Philodinidae</taxon>
        <taxon>Rotaria</taxon>
    </lineage>
</organism>
<feature type="transmembrane region" description="Helical" evidence="1">
    <location>
        <begin position="130"/>
        <end position="156"/>
    </location>
</feature>